<feature type="domain" description="Multidrug resistance protein MdtA-like C-terminal permuted SH3" evidence="5">
    <location>
        <begin position="296"/>
        <end position="357"/>
    </location>
</feature>
<dbReference type="Gene3D" id="1.10.287.470">
    <property type="entry name" value="Helix hairpin bin"/>
    <property type="match status" value="1"/>
</dbReference>
<dbReference type="Proteomes" id="UP000591071">
    <property type="component" value="Unassembled WGS sequence"/>
</dbReference>
<dbReference type="InterPro" id="IPR058627">
    <property type="entry name" value="MdtA-like_C"/>
</dbReference>
<dbReference type="NCBIfam" id="TIGR01730">
    <property type="entry name" value="RND_mfp"/>
    <property type="match status" value="1"/>
</dbReference>
<sequence>MIKKGDLFKLGVTALTVAALLTGCGAQQGAQKGAVAVNTYKVQAEDTPVKAEYSGTVTATDKVPVRPKISGRVVEKYVQGGQEVTAGQALFRLDSRTYDAALAQAKANQAQAAANLANQELNLRRYQTLASQDAVAQQIVTDQEAATAQQQAVVEANAAQVDAAQDNVDDTIVYAPFSGKLNVDDVPIGTFATAGSTALVTISSTNPVFVEFSISESEYLQMTKQTGSSSSWGDHLLLRLSDGSTYPYEGRVVQVNHGMDGNSGSIIVKAVFDNPDNLLIPGLYATVVSDTQVQRNALAVPQRAVQQTLGKYYISIIDSDGKAQTKEVTPGQKVGKFWIITDGLSDGDTVIVDGYQKAKGATLDQHLLTKTDIESSSDTTTDSTSK</sequence>
<dbReference type="Pfam" id="PF25967">
    <property type="entry name" value="RND-MFP_C"/>
    <property type="match status" value="1"/>
</dbReference>
<dbReference type="GO" id="GO:0046677">
    <property type="term" value="P:response to antibiotic"/>
    <property type="evidence" value="ECO:0007669"/>
    <property type="project" value="TreeGrafter"/>
</dbReference>
<dbReference type="GO" id="GO:0005886">
    <property type="term" value="C:plasma membrane"/>
    <property type="evidence" value="ECO:0007669"/>
    <property type="project" value="TreeGrafter"/>
</dbReference>
<gene>
    <name evidence="6" type="ORF">HF872_09115</name>
</gene>
<comment type="caution">
    <text evidence="6">The sequence shown here is derived from an EMBL/GenBank/DDBJ whole genome shotgun (WGS) entry which is preliminary data.</text>
</comment>
<dbReference type="Pfam" id="PF25944">
    <property type="entry name" value="Beta-barrel_RND"/>
    <property type="match status" value="1"/>
</dbReference>
<reference evidence="6 7" key="1">
    <citation type="submission" date="2020-04" db="EMBL/GenBank/DDBJ databases">
        <authorList>
            <person name="Hitch T.C.A."/>
            <person name="Wylensek D."/>
            <person name="Clavel T."/>
        </authorList>
    </citation>
    <scope>NUCLEOTIDE SEQUENCE [LARGE SCALE GENOMIC DNA]</scope>
    <source>
        <strain evidence="6 7">Oil-RF-744-FAT-WT-6-1</strain>
    </source>
</reference>
<evidence type="ECO:0000313" key="7">
    <source>
        <dbReference type="Proteomes" id="UP000591071"/>
    </source>
</evidence>
<dbReference type="GO" id="GO:0022857">
    <property type="term" value="F:transmembrane transporter activity"/>
    <property type="evidence" value="ECO:0007669"/>
    <property type="project" value="InterPro"/>
</dbReference>
<dbReference type="InterPro" id="IPR058626">
    <property type="entry name" value="MdtA-like_b-barrel"/>
</dbReference>
<dbReference type="Gene3D" id="2.40.30.170">
    <property type="match status" value="1"/>
</dbReference>
<evidence type="ECO:0000256" key="2">
    <source>
        <dbReference type="ARBA" id="ARBA00009477"/>
    </source>
</evidence>
<dbReference type="Gene3D" id="2.40.420.20">
    <property type="match status" value="1"/>
</dbReference>
<evidence type="ECO:0000313" key="6">
    <source>
        <dbReference type="EMBL" id="NME28774.1"/>
    </source>
</evidence>
<dbReference type="GO" id="GO:0030313">
    <property type="term" value="C:cell envelope"/>
    <property type="evidence" value="ECO:0007669"/>
    <property type="project" value="UniProtKB-SubCell"/>
</dbReference>
<feature type="domain" description="Multidrug resistance protein MdtA-like barrel-sandwich hybrid" evidence="3">
    <location>
        <begin position="62"/>
        <end position="199"/>
    </location>
</feature>
<comment type="subcellular location">
    <subcellularLocation>
        <location evidence="1">Cell envelope</location>
    </subcellularLocation>
</comment>
<name>A0A848BX00_9FIRM</name>
<protein>
    <submittedName>
        <fullName evidence="6">Efflux RND transporter periplasmic adaptor subunit</fullName>
    </submittedName>
</protein>
<dbReference type="Gene3D" id="2.40.50.100">
    <property type="match status" value="1"/>
</dbReference>
<dbReference type="PANTHER" id="PTHR30158">
    <property type="entry name" value="ACRA/E-RELATED COMPONENT OF DRUG EFFLUX TRANSPORTER"/>
    <property type="match status" value="1"/>
</dbReference>
<dbReference type="AlphaFoldDB" id="A0A848BX00"/>
<organism evidence="6 7">
    <name type="scientific">Megasphaera hexanoica</name>
    <dbReference type="NCBI Taxonomy" id="1675036"/>
    <lineage>
        <taxon>Bacteria</taxon>
        <taxon>Bacillati</taxon>
        <taxon>Bacillota</taxon>
        <taxon>Negativicutes</taxon>
        <taxon>Veillonellales</taxon>
        <taxon>Veillonellaceae</taxon>
        <taxon>Megasphaera</taxon>
    </lineage>
</organism>
<feature type="domain" description="Multidrug resistance protein MdtA-like beta-barrel" evidence="4">
    <location>
        <begin position="207"/>
        <end position="287"/>
    </location>
</feature>
<dbReference type="RefSeq" id="WP_170087772.1">
    <property type="nucleotide sequence ID" value="NZ_JABAFG010000014.1"/>
</dbReference>
<dbReference type="PROSITE" id="PS51257">
    <property type="entry name" value="PROKAR_LIPOPROTEIN"/>
    <property type="match status" value="1"/>
</dbReference>
<dbReference type="EMBL" id="JABAFG010000014">
    <property type="protein sequence ID" value="NME28774.1"/>
    <property type="molecule type" value="Genomic_DNA"/>
</dbReference>
<dbReference type="SUPFAM" id="SSF111369">
    <property type="entry name" value="HlyD-like secretion proteins"/>
    <property type="match status" value="1"/>
</dbReference>
<evidence type="ECO:0000256" key="1">
    <source>
        <dbReference type="ARBA" id="ARBA00004196"/>
    </source>
</evidence>
<accession>A0A848BX00</accession>
<dbReference type="InterPro" id="IPR058625">
    <property type="entry name" value="MdtA-like_BSH"/>
</dbReference>
<dbReference type="Pfam" id="PF25917">
    <property type="entry name" value="BSH_RND"/>
    <property type="match status" value="1"/>
</dbReference>
<evidence type="ECO:0000259" key="4">
    <source>
        <dbReference type="Pfam" id="PF25944"/>
    </source>
</evidence>
<proteinExistence type="inferred from homology"/>
<evidence type="ECO:0000259" key="3">
    <source>
        <dbReference type="Pfam" id="PF25917"/>
    </source>
</evidence>
<comment type="similarity">
    <text evidence="2">Belongs to the membrane fusion protein (MFP) (TC 8.A.1) family.</text>
</comment>
<dbReference type="InterPro" id="IPR006143">
    <property type="entry name" value="RND_pump_MFP"/>
</dbReference>
<evidence type="ECO:0000259" key="5">
    <source>
        <dbReference type="Pfam" id="PF25967"/>
    </source>
</evidence>